<dbReference type="InterPro" id="IPR009908">
    <property type="entry name" value="Methylamine_util_MauE"/>
</dbReference>
<dbReference type="Pfam" id="PF07291">
    <property type="entry name" value="MauE"/>
    <property type="match status" value="1"/>
</dbReference>
<feature type="transmembrane region" description="Helical" evidence="5">
    <location>
        <begin position="151"/>
        <end position="169"/>
    </location>
</feature>
<keyword evidence="2 5" id="KW-0812">Transmembrane</keyword>
<evidence type="ECO:0000259" key="6">
    <source>
        <dbReference type="Pfam" id="PF07291"/>
    </source>
</evidence>
<reference evidence="7 8" key="1">
    <citation type="submission" date="2021-07" db="EMBL/GenBank/DDBJ databases">
        <title>complete genome sequencing of Tessaracoccus sp.J1M15.</title>
        <authorList>
            <person name="Bae J.-W."/>
            <person name="Kim D.-y."/>
        </authorList>
    </citation>
    <scope>NUCLEOTIDE SEQUENCE [LARGE SCALE GENOMIC DNA]</scope>
    <source>
        <strain evidence="7 8">J1M15</strain>
    </source>
</reference>
<evidence type="ECO:0000256" key="2">
    <source>
        <dbReference type="ARBA" id="ARBA00022692"/>
    </source>
</evidence>
<dbReference type="RefSeq" id="WP_219082289.1">
    <property type="nucleotide sequence ID" value="NZ_CP079216.1"/>
</dbReference>
<proteinExistence type="predicted"/>
<evidence type="ECO:0000256" key="5">
    <source>
        <dbReference type="SAM" id="Phobius"/>
    </source>
</evidence>
<dbReference type="Proteomes" id="UP000824504">
    <property type="component" value="Chromosome"/>
</dbReference>
<evidence type="ECO:0000313" key="7">
    <source>
        <dbReference type="EMBL" id="QXT62941.1"/>
    </source>
</evidence>
<accession>A0ABX8SHS7</accession>
<sequence>MFEPLLTLVALVAAVLVISGATKLAAPSDVASAFVDLRVPRALAGRPQRLALPWAEILMGLGLLFAPAPLATVLAAAATVLMAAYTVLIGRALGFEERVSCACFGRWGSAQVTRGSLARNVMLLGAACGTVVWTIVDGSPVAAAVWTSPTAAWWLLGAAVVGAVAWLAAGFSPVDEVRDTAEDTAGEEGEYLRTPIPFAYLERAGVPVTLRELAAPRAQLLIWVRPACGGCHGLAGELPRMRERLGGRVDVELVSRFPDAEAGLVDPEGTVTRLLELQRLPAAVLLGADGLLAGGPVEGRPDVDALVSDIADELAS</sequence>
<keyword evidence="3 5" id="KW-1133">Transmembrane helix</keyword>
<dbReference type="EMBL" id="CP079216">
    <property type="protein sequence ID" value="QXT62941.1"/>
    <property type="molecule type" value="Genomic_DNA"/>
</dbReference>
<feature type="transmembrane region" description="Helical" evidence="5">
    <location>
        <begin position="57"/>
        <end position="88"/>
    </location>
</feature>
<feature type="domain" description="Methylamine utilisation protein MauE" evidence="6">
    <location>
        <begin position="5"/>
        <end position="129"/>
    </location>
</feature>
<organism evidence="7 8">
    <name type="scientific">Tessaracoccus palaemonis</name>
    <dbReference type="NCBI Taxonomy" id="2829499"/>
    <lineage>
        <taxon>Bacteria</taxon>
        <taxon>Bacillati</taxon>
        <taxon>Actinomycetota</taxon>
        <taxon>Actinomycetes</taxon>
        <taxon>Propionibacteriales</taxon>
        <taxon>Propionibacteriaceae</taxon>
        <taxon>Tessaracoccus</taxon>
    </lineage>
</organism>
<name>A0ABX8SHS7_9ACTN</name>
<protein>
    <recommendedName>
        <fullName evidence="6">Methylamine utilisation protein MauE domain-containing protein</fullName>
    </recommendedName>
</protein>
<evidence type="ECO:0000256" key="3">
    <source>
        <dbReference type="ARBA" id="ARBA00022989"/>
    </source>
</evidence>
<feature type="transmembrane region" description="Helical" evidence="5">
    <location>
        <begin position="121"/>
        <end position="145"/>
    </location>
</feature>
<comment type="subcellular location">
    <subcellularLocation>
        <location evidence="1">Membrane</location>
        <topology evidence="1">Multi-pass membrane protein</topology>
    </subcellularLocation>
</comment>
<gene>
    <name evidence="7" type="ORF">KDB89_00145</name>
</gene>
<evidence type="ECO:0000256" key="1">
    <source>
        <dbReference type="ARBA" id="ARBA00004141"/>
    </source>
</evidence>
<evidence type="ECO:0000313" key="8">
    <source>
        <dbReference type="Proteomes" id="UP000824504"/>
    </source>
</evidence>
<keyword evidence="4 5" id="KW-0472">Membrane</keyword>
<evidence type="ECO:0000256" key="4">
    <source>
        <dbReference type="ARBA" id="ARBA00023136"/>
    </source>
</evidence>
<keyword evidence="8" id="KW-1185">Reference proteome</keyword>